<dbReference type="CTD" id="22874"/>
<gene>
    <name evidence="6" type="primary">PLEKHA6</name>
</gene>
<dbReference type="PROSITE" id="PS01159">
    <property type="entry name" value="WW_DOMAIN_1"/>
    <property type="match status" value="2"/>
</dbReference>
<evidence type="ECO:0000259" key="3">
    <source>
        <dbReference type="PROSITE" id="PS50003"/>
    </source>
</evidence>
<name>A0A6P6D2T4_PTEVA</name>
<dbReference type="InterPro" id="IPR057971">
    <property type="entry name" value="PKHA4-7_TBCA"/>
</dbReference>
<feature type="compositionally biased region" description="Polar residues" evidence="2">
    <location>
        <begin position="414"/>
        <end position="428"/>
    </location>
</feature>
<feature type="region of interest" description="Disordered" evidence="2">
    <location>
        <begin position="588"/>
        <end position="608"/>
    </location>
</feature>
<feature type="domain" description="PH" evidence="3">
    <location>
        <begin position="163"/>
        <end position="282"/>
    </location>
</feature>
<dbReference type="Pfam" id="PF00169">
    <property type="entry name" value="PH"/>
    <property type="match status" value="1"/>
</dbReference>
<sequence length="1195" mass="133208">MADEVDWLDLPGRWTYGVDRGGRVFFINDEEKSTRWVHPGTESPIQSGHCSSPDLPKGWEMDSTQEGAVYFINHNERRNTFLHPVTGRVPEENKKFDLKTSALDMSNKAGGKRPATTNSDISNHNMVSEVPPERPSVRATRTSRKAIAFGKRSHSMKRNPSAPVSKAGWLFKQASSGVKQWNKRWFVLVDRCLFYYKDEKEESILGSIPLLSFRVAAVQPSDNISRKHTFKVTVCWVDEAGASSTHCLSPQAEHAGVRTYFFSAESPEEQEAWIQAMGEAARVQIPPAQKSVPQAVRHNLPPPTQPHAGLESLTTSPLAPCSHEKPDSENIPPSKHHHQPPHNSLPKPEPEAKTRGEGDGRGCEKAERRPERPDVQSEPLVKANGIQAGLEPASEPGSPYPDGPRVPGGGERPTQPNGWQYSSPSRPGSTAFPPQDSESGGHRRSLPPHANPDKIAQRKSSMNQLQQWVNLRRGVPPPEDLRSPSRFYPVSRRAPEYYGPYASQYPDDYQYYPPGVRPDSICSMPAYDRISPPWALEDKRHAFRNGGGWKEPAGYGRQDGTVWIPSPSRQPVYYDELDATSSSLRRLSLQPRSHSVPRSPSQGTYSHARIYSPVRSPSARFERLPPRSEDIYADPAAYVMRRSISSPKYDYLGDRRPVPAGLFPYNYPPPPTVHDKMKLLGKLCEQNKVVREQDRLVQQLRAEKESLESALMGTHQELEMFGSHPAYPEKLLHKKESLQNQLINIRVELSQATTALTSSTVEYENLESEVSALHDDLWEQLNLDIQNEVLNRQIQKEIWRIQDVMEGLRKNNPSRGTDTAKHRGGLGPSATYSSNSPASPLSSASLTSPLSPFSLVSGSQGSPTKPGSNEPKASYEQSKKEPHQTSLLDTSRDISLVPTRKEVEAEKQAALNKVGIVPPRTKSPTDEEVTPSRVVRRHANGLPNGLSSRQERPKSAIFPGEGKVKMSVEEQIDRMRRHQSGSMKEKRRSLQLPASPAPDPGPRPAYKVVRRHRSIHEVDISNLEAALRAEEPGGQAYETPREEIARLRKMELEPQHYDVDINKELSTPDKVLIPERYIDLEPDTPLSPEELKEKQKKVERIKTLIAKSSMQNVVPVGEGDLVDVPQDSESQLQEQEKRIEISCALATEASRRGRMLSVQCATPSPPTSPASPTPPANPLSSESPRGADSSHTMRV</sequence>
<dbReference type="Gene3D" id="2.20.70.10">
    <property type="match status" value="2"/>
</dbReference>
<feature type="domain" description="WW" evidence="4">
    <location>
        <begin position="53"/>
        <end position="86"/>
    </location>
</feature>
<proteinExistence type="predicted"/>
<keyword evidence="5" id="KW-1185">Reference proteome</keyword>
<dbReference type="Proteomes" id="UP000515202">
    <property type="component" value="Unplaced"/>
</dbReference>
<feature type="compositionally biased region" description="Low complexity" evidence="2">
    <location>
        <begin position="833"/>
        <end position="857"/>
    </location>
</feature>
<dbReference type="InterPro" id="IPR001202">
    <property type="entry name" value="WW_dom"/>
</dbReference>
<organism evidence="5 6">
    <name type="scientific">Pteropus vampyrus</name>
    <name type="common">Large flying fox</name>
    <dbReference type="NCBI Taxonomy" id="132908"/>
    <lineage>
        <taxon>Eukaryota</taxon>
        <taxon>Metazoa</taxon>
        <taxon>Chordata</taxon>
        <taxon>Craniata</taxon>
        <taxon>Vertebrata</taxon>
        <taxon>Euteleostomi</taxon>
        <taxon>Mammalia</taxon>
        <taxon>Eutheria</taxon>
        <taxon>Laurasiatheria</taxon>
        <taxon>Chiroptera</taxon>
        <taxon>Yinpterochiroptera</taxon>
        <taxon>Pteropodoidea</taxon>
        <taxon>Pteropodidae</taxon>
        <taxon>Pteropodinae</taxon>
        <taxon>Pteropus</taxon>
    </lineage>
</organism>
<feature type="compositionally biased region" description="Polar residues" evidence="2">
    <location>
        <begin position="596"/>
        <end position="605"/>
    </location>
</feature>
<dbReference type="Pfam" id="PF25541">
    <property type="entry name" value="TBCA_PH"/>
    <property type="match status" value="1"/>
</dbReference>
<feature type="region of interest" description="Disordered" evidence="2">
    <location>
        <begin position="105"/>
        <end position="142"/>
    </location>
</feature>
<feature type="compositionally biased region" description="Pro residues" evidence="2">
    <location>
        <begin position="1163"/>
        <end position="1177"/>
    </location>
</feature>
<dbReference type="RefSeq" id="XP_023394064.1">
    <property type="nucleotide sequence ID" value="XM_023538296.1"/>
</dbReference>
<dbReference type="InterPro" id="IPR036020">
    <property type="entry name" value="WW_dom_sf"/>
</dbReference>
<evidence type="ECO:0000259" key="4">
    <source>
        <dbReference type="PROSITE" id="PS50020"/>
    </source>
</evidence>
<dbReference type="Gene3D" id="2.30.29.30">
    <property type="entry name" value="Pleckstrin-homology domain (PH domain)/Phosphotyrosine-binding domain (PTB)"/>
    <property type="match status" value="1"/>
</dbReference>
<dbReference type="GeneID" id="105300681"/>
<dbReference type="CDD" id="cd00201">
    <property type="entry name" value="WW"/>
    <property type="match status" value="1"/>
</dbReference>
<evidence type="ECO:0000313" key="5">
    <source>
        <dbReference type="Proteomes" id="UP000515202"/>
    </source>
</evidence>
<feature type="compositionally biased region" description="Polar residues" evidence="2">
    <location>
        <begin position="1178"/>
        <end position="1195"/>
    </location>
</feature>
<dbReference type="InterPro" id="IPR040392">
    <property type="entry name" value="PKHA4-7_PH"/>
</dbReference>
<feature type="compositionally biased region" description="Basic and acidic residues" evidence="2">
    <location>
        <begin position="962"/>
        <end position="974"/>
    </location>
</feature>
<feature type="compositionally biased region" description="Polar residues" evidence="2">
    <location>
        <begin position="115"/>
        <end position="126"/>
    </location>
</feature>
<dbReference type="InterPro" id="IPR011993">
    <property type="entry name" value="PH-like_dom_sf"/>
</dbReference>
<feature type="compositionally biased region" description="Polar residues" evidence="2">
    <location>
        <begin position="458"/>
        <end position="469"/>
    </location>
</feature>
<dbReference type="InterPro" id="IPR001849">
    <property type="entry name" value="PH_domain"/>
</dbReference>
<evidence type="ECO:0000256" key="1">
    <source>
        <dbReference type="SAM" id="Coils"/>
    </source>
</evidence>
<dbReference type="SUPFAM" id="SSF50729">
    <property type="entry name" value="PH domain-like"/>
    <property type="match status" value="1"/>
</dbReference>
<accession>A0A6P6D2T4</accession>
<dbReference type="SUPFAM" id="SSF51045">
    <property type="entry name" value="WW domain"/>
    <property type="match status" value="2"/>
</dbReference>
<feature type="region of interest" description="Disordered" evidence="2">
    <location>
        <begin position="1152"/>
        <end position="1195"/>
    </location>
</feature>
<evidence type="ECO:0000256" key="2">
    <source>
        <dbReference type="SAM" id="MobiDB-lite"/>
    </source>
</evidence>
<dbReference type="PANTHER" id="PTHR12752">
    <property type="entry name" value="PHOSPHOINOSITOL 3-PHOSPHATE-BINDING PROTEIN"/>
    <property type="match status" value="1"/>
</dbReference>
<dbReference type="SMART" id="SM00456">
    <property type="entry name" value="WW"/>
    <property type="match status" value="2"/>
</dbReference>
<dbReference type="AlphaFoldDB" id="A0A6P6D2T4"/>
<protein>
    <submittedName>
        <fullName evidence="6">Pleckstrin homology domain-containing family A member 6 isoform X6</fullName>
    </submittedName>
</protein>
<feature type="compositionally biased region" description="Basic residues" evidence="2">
    <location>
        <begin position="975"/>
        <end position="989"/>
    </location>
</feature>
<feature type="domain" description="WW" evidence="4">
    <location>
        <begin position="8"/>
        <end position="41"/>
    </location>
</feature>
<dbReference type="FunFam" id="2.30.29.30:FF:000083">
    <property type="entry name" value="Pleckstrin homology domain-containing family A member 5"/>
    <property type="match status" value="1"/>
</dbReference>
<dbReference type="CDD" id="cd13248">
    <property type="entry name" value="PH_PEPP1_2_3"/>
    <property type="match status" value="1"/>
</dbReference>
<feature type="region of interest" description="Disordered" evidence="2">
    <location>
        <begin position="809"/>
        <end position="898"/>
    </location>
</feature>
<feature type="coiled-coil region" evidence="1">
    <location>
        <begin position="690"/>
        <end position="755"/>
    </location>
</feature>
<dbReference type="PANTHER" id="PTHR12752:SF5">
    <property type="entry name" value="PLECKSTRIN HOMOLOGY DOMAIN-CONTAINING FAMILY A MEMBER 6"/>
    <property type="match status" value="1"/>
</dbReference>
<dbReference type="PROSITE" id="PS50003">
    <property type="entry name" value="PH_DOMAIN"/>
    <property type="match status" value="1"/>
</dbReference>
<feature type="region of interest" description="Disordered" evidence="2">
    <location>
        <begin position="917"/>
        <end position="1005"/>
    </location>
</feature>
<feature type="compositionally biased region" description="Polar residues" evidence="2">
    <location>
        <begin position="858"/>
        <end position="867"/>
    </location>
</feature>
<feature type="region of interest" description="Disordered" evidence="2">
    <location>
        <begin position="289"/>
        <end position="487"/>
    </location>
</feature>
<feature type="compositionally biased region" description="Basic and acidic residues" evidence="2">
    <location>
        <begin position="348"/>
        <end position="375"/>
    </location>
</feature>
<reference evidence="6" key="1">
    <citation type="submission" date="2025-08" db="UniProtKB">
        <authorList>
            <consortium name="RefSeq"/>
        </authorList>
    </citation>
    <scope>IDENTIFICATION</scope>
    <source>
        <tissue evidence="6">Kidney</tissue>
    </source>
</reference>
<dbReference type="SMART" id="SM00233">
    <property type="entry name" value="PH"/>
    <property type="match status" value="1"/>
</dbReference>
<keyword evidence="1" id="KW-0175">Coiled coil</keyword>
<evidence type="ECO:0000313" key="6">
    <source>
        <dbReference type="RefSeq" id="XP_023394064.1"/>
    </source>
</evidence>
<dbReference type="PROSITE" id="PS50020">
    <property type="entry name" value="WW_DOMAIN_2"/>
    <property type="match status" value="2"/>
</dbReference>